<sequence>MPFFLLGAGALLAGASFGIGRFSRQGEVDELKQIIMKLEKELKIHQEMIARQNNVIKELKVENQSLNAIFFMKRAALSKRTRGIIIFQYALKEYLQLVRLHVDGMIKTNSPQELMYNILNRLFHGKDVSLEEKGLVKVYIQEKYPYEIKRMIAIEENDLYVALGG</sequence>
<gene>
    <name evidence="2" type="ORF">NQG31_12410</name>
</gene>
<evidence type="ECO:0000256" key="1">
    <source>
        <dbReference type="SAM" id="Coils"/>
    </source>
</evidence>
<dbReference type="Proteomes" id="UP001206821">
    <property type="component" value="Unassembled WGS sequence"/>
</dbReference>
<name>A0ABT2L2V6_9BACL</name>
<dbReference type="EMBL" id="JANIEK010000062">
    <property type="protein sequence ID" value="MCT4796350.1"/>
    <property type="molecule type" value="Genomic_DNA"/>
</dbReference>
<keyword evidence="3" id="KW-1185">Reference proteome</keyword>
<evidence type="ECO:0000313" key="3">
    <source>
        <dbReference type="Proteomes" id="UP001206821"/>
    </source>
</evidence>
<keyword evidence="1" id="KW-0175">Coiled coil</keyword>
<feature type="coiled-coil region" evidence="1">
    <location>
        <begin position="28"/>
        <end position="69"/>
    </location>
</feature>
<reference evidence="2 3" key="1">
    <citation type="submission" date="2022-07" db="EMBL/GenBank/DDBJ databases">
        <title>Genomic and pangenome structural analysis of the polyextremophile Exiguobacterium.</title>
        <authorList>
            <person name="Shen L."/>
        </authorList>
    </citation>
    <scope>NUCLEOTIDE SEQUENCE [LARGE SCALE GENOMIC DNA]</scope>
    <source>
        <strain evidence="2 3">12_1</strain>
    </source>
</reference>
<protein>
    <submittedName>
        <fullName evidence="2">Uncharacterized protein</fullName>
    </submittedName>
</protein>
<accession>A0ABT2L2V6</accession>
<comment type="caution">
    <text evidence="2">The sequence shown here is derived from an EMBL/GenBank/DDBJ whole genome shotgun (WGS) entry which is preliminary data.</text>
</comment>
<dbReference type="RefSeq" id="WP_034814450.1">
    <property type="nucleotide sequence ID" value="NZ_JANIEK010000062.1"/>
</dbReference>
<evidence type="ECO:0000313" key="2">
    <source>
        <dbReference type="EMBL" id="MCT4796350.1"/>
    </source>
</evidence>
<proteinExistence type="predicted"/>
<organism evidence="2 3">
    <name type="scientific">Exiguobacterium alkaliphilum</name>
    <dbReference type="NCBI Taxonomy" id="1428684"/>
    <lineage>
        <taxon>Bacteria</taxon>
        <taxon>Bacillati</taxon>
        <taxon>Bacillota</taxon>
        <taxon>Bacilli</taxon>
        <taxon>Bacillales</taxon>
        <taxon>Bacillales Family XII. Incertae Sedis</taxon>
        <taxon>Exiguobacterium</taxon>
    </lineage>
</organism>